<gene>
    <name evidence="1" type="ORF">AV903_00895</name>
</gene>
<evidence type="ECO:0000313" key="1">
    <source>
        <dbReference type="EMBL" id="AXF74991.1"/>
    </source>
</evidence>
<reference evidence="2" key="1">
    <citation type="submission" date="2016-01" db="EMBL/GenBank/DDBJ databases">
        <authorList>
            <person name="Shapiro L."/>
        </authorList>
    </citation>
    <scope>NUCLEOTIDE SEQUENCE [LARGE SCALE GENOMIC DNA]</scope>
    <source>
        <strain evidence="2">MDcuke</strain>
    </source>
</reference>
<name>A0A345CNH4_9GAMM</name>
<organism evidence="1 2">
    <name type="scientific">Erwinia tracheiphila</name>
    <dbReference type="NCBI Taxonomy" id="65700"/>
    <lineage>
        <taxon>Bacteria</taxon>
        <taxon>Pseudomonadati</taxon>
        <taxon>Pseudomonadota</taxon>
        <taxon>Gammaproteobacteria</taxon>
        <taxon>Enterobacterales</taxon>
        <taxon>Erwiniaceae</taxon>
        <taxon>Erwinia</taxon>
    </lineage>
</organism>
<dbReference type="EMBL" id="CP013970">
    <property type="protein sequence ID" value="AXF74991.1"/>
    <property type="molecule type" value="Genomic_DNA"/>
</dbReference>
<protein>
    <submittedName>
        <fullName evidence="1">Uncharacterized protein</fullName>
    </submittedName>
</protein>
<dbReference type="AlphaFoldDB" id="A0A345CNH4"/>
<accession>A0A345CNH4</accession>
<sequence>MFKKPEIKGLGLDDWNDDKKDFLEITVGENGEKRTISKDEFIKFSASERGMIILRNALDENIVAGLIDNSSEKITSFSEKEFLNADGDVEGRFLLLVTEKNNGGVTSEKDETKNKKSGELITFGISPEIARLISDFMHTEYLRDSNKFTINDLSVSKNYAAMLADFTSEEEKIILHKRLGDEVTPVELKNSLSVPERAAFYSRDPLTGVRTEILIRLHREKYDNSDIDTFIYLKPTEKKNIYSTYKVENNKVEQLGKNVFLNEETLSWHYEDTPKEESIEIDFVEGNKQVELYGRYYNAKMNGKDKYVIEVLRNDGVKREIPLYQEPLSKKWHLSTNHYYSVFDHC</sequence>
<proteinExistence type="predicted"/>
<dbReference type="Proteomes" id="UP000264980">
    <property type="component" value="Chromosome"/>
</dbReference>
<evidence type="ECO:0000313" key="2">
    <source>
        <dbReference type="Proteomes" id="UP000264980"/>
    </source>
</evidence>